<dbReference type="Gene3D" id="2.60.40.10">
    <property type="entry name" value="Immunoglobulins"/>
    <property type="match status" value="1"/>
</dbReference>
<accession>A0ABY5P8M8</accession>
<name>A0ABY5P8M8_9LACT</name>
<dbReference type="PANTHER" id="PTHR22588">
    <property type="entry name" value="VWFA DOMAIN-CONTAINING PROTEIN"/>
    <property type="match status" value="1"/>
</dbReference>
<feature type="compositionally biased region" description="Low complexity" evidence="2">
    <location>
        <begin position="336"/>
        <end position="350"/>
    </location>
</feature>
<dbReference type="PROSITE" id="PS50234">
    <property type="entry name" value="VWFA"/>
    <property type="match status" value="1"/>
</dbReference>
<reference evidence="5 6" key="1">
    <citation type="submission" date="2022-08" db="EMBL/GenBank/DDBJ databases">
        <title>Aerococcaceae sp. nov isolated from spoiled eye mask.</title>
        <authorList>
            <person name="Zhou G."/>
            <person name="Xie X.-B."/>
            <person name="Shi Q.-S."/>
            <person name="Wang Y.-S."/>
            <person name="Wen X."/>
            <person name="Peng H."/>
            <person name="Yang X.-J."/>
            <person name="Tao H.-B."/>
            <person name="Huang X.-M."/>
        </authorList>
    </citation>
    <scope>NUCLEOTIDE SEQUENCE [LARGE SCALE GENOMIC DNA]</scope>
    <source>
        <strain evidence="6">DM20194951</strain>
    </source>
</reference>
<evidence type="ECO:0000313" key="5">
    <source>
        <dbReference type="EMBL" id="UUX35109.1"/>
    </source>
</evidence>
<dbReference type="CDD" id="cd00198">
    <property type="entry name" value="vWFA"/>
    <property type="match status" value="1"/>
</dbReference>
<feature type="transmembrane region" description="Helical" evidence="3">
    <location>
        <begin position="1372"/>
        <end position="1390"/>
    </location>
</feature>
<organism evidence="5 6">
    <name type="scientific">Fundicoccus culcitae</name>
    <dbReference type="NCBI Taxonomy" id="2969821"/>
    <lineage>
        <taxon>Bacteria</taxon>
        <taxon>Bacillati</taxon>
        <taxon>Bacillota</taxon>
        <taxon>Bacilli</taxon>
        <taxon>Lactobacillales</taxon>
        <taxon>Aerococcaceae</taxon>
        <taxon>Fundicoccus</taxon>
    </lineage>
</organism>
<dbReference type="Pfam" id="PF13519">
    <property type="entry name" value="VWA_2"/>
    <property type="match status" value="1"/>
</dbReference>
<dbReference type="EMBL" id="CP102453">
    <property type="protein sequence ID" value="UUX35109.1"/>
    <property type="molecule type" value="Genomic_DNA"/>
</dbReference>
<gene>
    <name evidence="5" type="ORF">NRE15_05565</name>
</gene>
<dbReference type="SUPFAM" id="SSF53300">
    <property type="entry name" value="vWA-like"/>
    <property type="match status" value="1"/>
</dbReference>
<dbReference type="Gene3D" id="3.40.50.410">
    <property type="entry name" value="von Willebrand factor, type A domain"/>
    <property type="match status" value="1"/>
</dbReference>
<proteinExistence type="predicted"/>
<protein>
    <submittedName>
        <fullName evidence="5">VWA domain-containing protein</fullName>
    </submittedName>
</protein>
<keyword evidence="1" id="KW-0175">Coiled coil</keyword>
<evidence type="ECO:0000259" key="4">
    <source>
        <dbReference type="PROSITE" id="PS50234"/>
    </source>
</evidence>
<keyword evidence="3" id="KW-0472">Membrane</keyword>
<dbReference type="InterPro" id="IPR013783">
    <property type="entry name" value="Ig-like_fold"/>
</dbReference>
<dbReference type="RefSeq" id="WP_313794602.1">
    <property type="nucleotide sequence ID" value="NZ_CP102453.1"/>
</dbReference>
<feature type="region of interest" description="Disordered" evidence="2">
    <location>
        <begin position="332"/>
        <end position="389"/>
    </location>
</feature>
<dbReference type="InterPro" id="IPR052229">
    <property type="entry name" value="Collagen-VI/PIF"/>
</dbReference>
<keyword evidence="3" id="KW-0812">Transmembrane</keyword>
<dbReference type="Proteomes" id="UP001315967">
    <property type="component" value="Chromosome"/>
</dbReference>
<dbReference type="InterPro" id="IPR002035">
    <property type="entry name" value="VWF_A"/>
</dbReference>
<dbReference type="InterPro" id="IPR041033">
    <property type="entry name" value="SpaA_PFL_dom_1"/>
</dbReference>
<dbReference type="InterPro" id="IPR036465">
    <property type="entry name" value="vWFA_dom_sf"/>
</dbReference>
<feature type="coiled-coil region" evidence="1">
    <location>
        <begin position="125"/>
        <end position="177"/>
    </location>
</feature>
<dbReference type="Pfam" id="PF21426">
    <property type="entry name" value="GBS104-like_Ig"/>
    <property type="match status" value="1"/>
</dbReference>
<evidence type="ECO:0000256" key="2">
    <source>
        <dbReference type="SAM" id="MobiDB-lite"/>
    </source>
</evidence>
<dbReference type="SUPFAM" id="SSF49478">
    <property type="entry name" value="Cna protein B-type domain"/>
    <property type="match status" value="1"/>
</dbReference>
<dbReference type="PANTHER" id="PTHR22588:SF3">
    <property type="entry name" value="VWFA DOMAIN-CONTAINING PROTEIN"/>
    <property type="match status" value="1"/>
</dbReference>
<feature type="domain" description="VWFA" evidence="4">
    <location>
        <begin position="756"/>
        <end position="1003"/>
    </location>
</feature>
<evidence type="ECO:0000313" key="6">
    <source>
        <dbReference type="Proteomes" id="UP001315967"/>
    </source>
</evidence>
<evidence type="ECO:0000256" key="1">
    <source>
        <dbReference type="SAM" id="Coils"/>
    </source>
</evidence>
<keyword evidence="3" id="KW-1133">Transmembrane helix</keyword>
<feature type="compositionally biased region" description="Acidic residues" evidence="2">
    <location>
        <begin position="351"/>
        <end position="383"/>
    </location>
</feature>
<dbReference type="SMART" id="SM00327">
    <property type="entry name" value="VWA"/>
    <property type="match status" value="1"/>
</dbReference>
<sequence>MKNKLSLYNFMLSIIIVLAMMPWQIVLAESTNVRNDNEDVIKLTAVQETAESIAWQTTYNQYGHLEGDVVLHFNAGSSKVQKLKWFNASGVSETLPLTQSEAAFKQIVSNYRQYKQGKEDYPEQVTRFETELLELENNLQAAISNYSNQESPLSANIEQANSQLTTNQATIASLENQINQHAAALIPIDENTDEQTRAKNAATETSILELQNQIAWLQTANSELSYSISEWQAQLDSLSQAITVAQTTRDQFAQTRPVDPYDQVMEDSWKVILQKDPNVEQYAIYLPQDQQAYTFEWSVSFDEYHDTISISNATQLNQQSYQVTYEIPEVKKEVTTESSSESDASTNSETSESESESESSESDSESSDESTTETNSDETNESSDETRSEHQIFISDSQTIAQTLTIPADTLVPSEQLDILASQIEGFQYWYFQAIDKPETSGTEAAEIETFSIESYLAQNPIDFVMQLTDDVIVTSSELRFDLSQPITTDGILIPVVSTDTYHLVEFADDDTLIEQLLVKEGVVIPETFLPPINITDDDIVFWTHEEIAETVIPVDNVTSMDEKQRIDPREAFDLTQPISSDIYLEGVRDQDYHFIELDYQKDDLKKGLFVADGQAVPQEQLIDIVASQETEAIIAFLSEEAGLYSPLYHAVNETVGGEQFLIEPETTNLGEEVTALEAVTEDASLFVVYNRPLGNTGANQPQSAMRMFNPLMAAQVVTPTGLEIDKRVQLVDGYVNTWDITLEIKGQKKEERLADIVIVIDQSDSMSRNSRMVNAKNAATTFVNQFNDYPGVNIGVIGYDTDARTINQLTANRAQVTRSINQMNYVDYPSNGPYGGHAQGFTNIQAGLYHARNMLNNSSRPNVPKYVVILSDGDPTKSYALNYNQFGVMANSESFSYRNYVMNEAYQMGLSSNYNSIVGTGTANQDEFQLFQSFMGNFYMRHSVNAIKEAGFVKDMGATIYSIGLDIGGNTTANSVMRRVATSANHFRTASSSDLNAIFNQISSDIVRTLPAASNMRIEDQMGDGFVVSNVSTIHASQGTATYDATSRTIYWNAGDLNLPANSDTKTATMTYRIEIDPSFLQVNNATTQRWFKANNFARLTYDNNRTADFPIPQIDPVLINFKKLLFDKDSQLIGADARRFDITLRDPAGDLVETIHLRANETLTSTVLRKVGQYTVEEVRAFDMNDQPIPLEDFEAEVLIGTTTTAGKKAVFTISNNTASRPQGDVAVTIKNREAVKAYDLSIRKVSGLNTNQALSGASFELRTSPNGDVAMNIEGQPLRATTNSQGEIDFSQIPLGNYYLVETSPPAGFLGIADPIEIEVSRESFEGSSDILLAFDPDYVTFIDGEPPTIEVKNYPVGEFPHTGGMGTVVYYVTGMMMIAIASFGALKYHRRRSI</sequence>
<dbReference type="InterPro" id="IPR049319">
    <property type="entry name" value="GBS104-like_Ig"/>
</dbReference>
<evidence type="ECO:0000256" key="3">
    <source>
        <dbReference type="SAM" id="Phobius"/>
    </source>
</evidence>
<dbReference type="Pfam" id="PF17802">
    <property type="entry name" value="SpaA"/>
    <property type="match status" value="1"/>
</dbReference>
<keyword evidence="6" id="KW-1185">Reference proteome</keyword>